<dbReference type="AlphaFoldDB" id="A0A2P2N4F7"/>
<organism evidence="1">
    <name type="scientific">Rhizophora mucronata</name>
    <name type="common">Asiatic mangrove</name>
    <dbReference type="NCBI Taxonomy" id="61149"/>
    <lineage>
        <taxon>Eukaryota</taxon>
        <taxon>Viridiplantae</taxon>
        <taxon>Streptophyta</taxon>
        <taxon>Embryophyta</taxon>
        <taxon>Tracheophyta</taxon>
        <taxon>Spermatophyta</taxon>
        <taxon>Magnoliopsida</taxon>
        <taxon>eudicotyledons</taxon>
        <taxon>Gunneridae</taxon>
        <taxon>Pentapetalae</taxon>
        <taxon>rosids</taxon>
        <taxon>fabids</taxon>
        <taxon>Malpighiales</taxon>
        <taxon>Rhizophoraceae</taxon>
        <taxon>Rhizophora</taxon>
    </lineage>
</organism>
<proteinExistence type="predicted"/>
<name>A0A2P2N4F7_RHIMU</name>
<protein>
    <submittedName>
        <fullName evidence="1">Uncharacterized protein</fullName>
    </submittedName>
</protein>
<reference evidence="1" key="1">
    <citation type="submission" date="2018-02" db="EMBL/GenBank/DDBJ databases">
        <title>Rhizophora mucronata_Transcriptome.</title>
        <authorList>
            <person name="Meera S.P."/>
            <person name="Sreeshan A."/>
            <person name="Augustine A."/>
        </authorList>
    </citation>
    <scope>NUCLEOTIDE SEQUENCE</scope>
    <source>
        <tissue evidence="1">Leaf</tissue>
    </source>
</reference>
<accession>A0A2P2N4F7</accession>
<evidence type="ECO:0000313" key="1">
    <source>
        <dbReference type="EMBL" id="MBX37382.1"/>
    </source>
</evidence>
<dbReference type="EMBL" id="GGEC01056898">
    <property type="protein sequence ID" value="MBX37382.1"/>
    <property type="molecule type" value="Transcribed_RNA"/>
</dbReference>
<sequence>MTEEELALYQNLVVRCCKQWIKIVVLVF</sequence>